<evidence type="ECO:0000256" key="3">
    <source>
        <dbReference type="ARBA" id="ARBA00009158"/>
    </source>
</evidence>
<keyword evidence="5" id="KW-0963">Cytoplasm</keyword>
<evidence type="ECO:0000256" key="12">
    <source>
        <dbReference type="ARBA" id="ARBA00023273"/>
    </source>
</evidence>
<keyword evidence="9" id="KW-0206">Cytoskeleton</keyword>
<name>U4UP53_DENPD</name>
<evidence type="ECO:0000256" key="10">
    <source>
        <dbReference type="ARBA" id="ARBA00023242"/>
    </source>
</evidence>
<evidence type="ECO:0000256" key="2">
    <source>
        <dbReference type="ARBA" id="ARBA00004611"/>
    </source>
</evidence>
<dbReference type="Proteomes" id="UP000030742">
    <property type="component" value="Unassembled WGS sequence"/>
</dbReference>
<keyword evidence="7 14" id="KW-0175">Coiled coil</keyword>
<comment type="function">
    <text evidence="13">Microtubule inner protein (MIP) part of the dynein-decorated doublet microtubules (DMTs) in cilia axoneme, which is required for motile cilia beating. May play a role in the control of meiotic division and germ cell differentiation through regulation of pairing and recombination during meiosis. Required for sperm flagella assembly. May play a role in the assembly and function of the outer dynein arm-docking complex (ODA-DC). ODA-DC mediates outer dynein arms (ODA) binding onto the axonemal doublet microtubules.</text>
</comment>
<dbReference type="Pfam" id="PF13868">
    <property type="entry name" value="TPH"/>
    <property type="match status" value="1"/>
</dbReference>
<dbReference type="STRING" id="77166.U4UP53"/>
<dbReference type="PANTHER" id="PTHR19265:SF0">
    <property type="entry name" value="MEIOSIS-SPECIFIC NUCLEAR STRUCTURAL PROTEIN 1"/>
    <property type="match status" value="1"/>
</dbReference>
<comment type="subcellular location">
    <subcellularLocation>
        <location evidence="2">Cytoplasm</location>
        <location evidence="2">Cytoskeleton</location>
        <location evidence="2">Flagellum axoneme</location>
    </subcellularLocation>
    <subcellularLocation>
        <location evidence="1">Nucleus</location>
    </subcellularLocation>
</comment>
<dbReference type="GO" id="GO:0051321">
    <property type="term" value="P:meiotic cell cycle"/>
    <property type="evidence" value="ECO:0007669"/>
    <property type="project" value="UniProtKB-KW"/>
</dbReference>
<dbReference type="OrthoDB" id="197839at2759"/>
<evidence type="ECO:0000256" key="13">
    <source>
        <dbReference type="ARBA" id="ARBA00046114"/>
    </source>
</evidence>
<evidence type="ECO:0000256" key="7">
    <source>
        <dbReference type="ARBA" id="ARBA00023054"/>
    </source>
</evidence>
<evidence type="ECO:0000256" key="6">
    <source>
        <dbReference type="ARBA" id="ARBA00022846"/>
    </source>
</evidence>
<keyword evidence="11" id="KW-0469">Meiosis</keyword>
<dbReference type="GO" id="GO:0044782">
    <property type="term" value="P:cilium organization"/>
    <property type="evidence" value="ECO:0007669"/>
    <property type="project" value="TreeGrafter"/>
</dbReference>
<evidence type="ECO:0000256" key="11">
    <source>
        <dbReference type="ARBA" id="ARBA00023254"/>
    </source>
</evidence>
<dbReference type="EMBL" id="KB632400">
    <property type="protein sequence ID" value="ERL94882.1"/>
    <property type="molecule type" value="Genomic_DNA"/>
</dbReference>
<feature type="domain" description="Trichohyalin-plectin-homology" evidence="15">
    <location>
        <begin position="98"/>
        <end position="264"/>
    </location>
</feature>
<keyword evidence="12" id="KW-0966">Cell projection</keyword>
<dbReference type="GO" id="GO:0005634">
    <property type="term" value="C:nucleus"/>
    <property type="evidence" value="ECO:0007669"/>
    <property type="project" value="UniProtKB-SubCell"/>
</dbReference>
<evidence type="ECO:0000256" key="4">
    <source>
        <dbReference type="ARBA" id="ARBA00014813"/>
    </source>
</evidence>
<accession>U4UP53</accession>
<evidence type="ECO:0000256" key="5">
    <source>
        <dbReference type="ARBA" id="ARBA00022490"/>
    </source>
</evidence>
<organism evidence="16 17">
    <name type="scientific">Dendroctonus ponderosae</name>
    <name type="common">Mountain pine beetle</name>
    <dbReference type="NCBI Taxonomy" id="77166"/>
    <lineage>
        <taxon>Eukaryota</taxon>
        <taxon>Metazoa</taxon>
        <taxon>Ecdysozoa</taxon>
        <taxon>Arthropoda</taxon>
        <taxon>Hexapoda</taxon>
        <taxon>Insecta</taxon>
        <taxon>Pterygota</taxon>
        <taxon>Neoptera</taxon>
        <taxon>Endopterygota</taxon>
        <taxon>Coleoptera</taxon>
        <taxon>Polyphaga</taxon>
        <taxon>Cucujiformia</taxon>
        <taxon>Curculionidae</taxon>
        <taxon>Scolytinae</taxon>
        <taxon>Dendroctonus</taxon>
    </lineage>
</organism>
<dbReference type="AlphaFoldDB" id="U4UP53"/>
<gene>
    <name evidence="16" type="ORF">D910_12155</name>
</gene>
<dbReference type="InterPro" id="IPR026504">
    <property type="entry name" value="MNS1"/>
</dbReference>
<dbReference type="InterPro" id="IPR043597">
    <property type="entry name" value="TPH_dom"/>
</dbReference>
<evidence type="ECO:0000256" key="14">
    <source>
        <dbReference type="SAM" id="Coils"/>
    </source>
</evidence>
<evidence type="ECO:0000259" key="15">
    <source>
        <dbReference type="Pfam" id="PF13868"/>
    </source>
</evidence>
<evidence type="ECO:0000313" key="16">
    <source>
        <dbReference type="EMBL" id="ERL94882.1"/>
    </source>
</evidence>
<keyword evidence="10" id="KW-0539">Nucleus</keyword>
<feature type="coiled-coil region" evidence="14">
    <location>
        <begin position="91"/>
        <end position="143"/>
    </location>
</feature>
<proteinExistence type="inferred from homology"/>
<evidence type="ECO:0000256" key="1">
    <source>
        <dbReference type="ARBA" id="ARBA00004123"/>
    </source>
</evidence>
<evidence type="ECO:0000256" key="9">
    <source>
        <dbReference type="ARBA" id="ARBA00023212"/>
    </source>
</evidence>
<sequence>MDLFRDKNEERRTEHLTRLSEDKLQLCKTKMEEKTRFGNLVRFMNKQRKEFEDEQQIQIRNEEMALNEYQHDQENNLARELSKIKSDELKQLKLRQQLRENSHELRDLERKLKAAYVNKELAAQIAEKEAERQNEKIQERRTHELLQEAQIREKEFKKMLTEEDMVKKAQYKKELQDQIILGEESKRYLYEEFLREKKMIDDIIQRIHDEDEREIHERMCKMQKTREEMMAFKAAQEAWKRKKKQDIEEENIRIQEFLQKKSADSTAR</sequence>
<comment type="similarity">
    <text evidence="3">Belongs to the MNS1 family.</text>
</comment>
<protein>
    <recommendedName>
        <fullName evidence="4">Meiosis-specific nuclear structural protein 1</fullName>
    </recommendedName>
</protein>
<evidence type="ECO:0000313" key="17">
    <source>
        <dbReference type="Proteomes" id="UP000030742"/>
    </source>
</evidence>
<evidence type="ECO:0000256" key="8">
    <source>
        <dbReference type="ARBA" id="ARBA00023069"/>
    </source>
</evidence>
<reference evidence="16 17" key="1">
    <citation type="journal article" date="2013" name="Genome Biol.">
        <title>Draft genome of the mountain pine beetle, Dendroctonus ponderosae Hopkins, a major forest pest.</title>
        <authorList>
            <person name="Keeling C.I."/>
            <person name="Yuen M.M."/>
            <person name="Liao N.Y."/>
            <person name="Docking T.R."/>
            <person name="Chan S.K."/>
            <person name="Taylor G.A."/>
            <person name="Palmquist D.L."/>
            <person name="Jackman S.D."/>
            <person name="Nguyen A."/>
            <person name="Li M."/>
            <person name="Henderson H."/>
            <person name="Janes J.K."/>
            <person name="Zhao Y."/>
            <person name="Pandoh P."/>
            <person name="Moore R."/>
            <person name="Sperling F.A."/>
            <person name="Huber D.P."/>
            <person name="Birol I."/>
            <person name="Jones S.J."/>
            <person name="Bohlmann J."/>
        </authorList>
    </citation>
    <scope>NUCLEOTIDE SEQUENCE</scope>
</reference>
<dbReference type="GO" id="GO:0031514">
    <property type="term" value="C:motile cilium"/>
    <property type="evidence" value="ECO:0007669"/>
    <property type="project" value="TreeGrafter"/>
</dbReference>
<keyword evidence="6" id="KW-0282">Flagellum</keyword>
<keyword evidence="8" id="KW-0969">Cilium</keyword>
<dbReference type="PANTHER" id="PTHR19265">
    <property type="entry name" value="MEIOSIS-SPECIFIC NUCLEAR STRUCTURAL PROTEIN 1"/>
    <property type="match status" value="1"/>
</dbReference>